<organism evidence="1 2">
    <name type="scientific">Vermiconidia calcicola</name>
    <dbReference type="NCBI Taxonomy" id="1690605"/>
    <lineage>
        <taxon>Eukaryota</taxon>
        <taxon>Fungi</taxon>
        <taxon>Dikarya</taxon>
        <taxon>Ascomycota</taxon>
        <taxon>Pezizomycotina</taxon>
        <taxon>Dothideomycetes</taxon>
        <taxon>Dothideomycetidae</taxon>
        <taxon>Mycosphaerellales</taxon>
        <taxon>Extremaceae</taxon>
        <taxon>Vermiconidia</taxon>
    </lineage>
</organism>
<protein>
    <submittedName>
        <fullName evidence="1">Uncharacterized protein</fullName>
    </submittedName>
</protein>
<gene>
    <name evidence="1" type="ORF">LTR37_008110</name>
</gene>
<accession>A0ACC3NC21</accession>
<reference evidence="1" key="1">
    <citation type="submission" date="2023-07" db="EMBL/GenBank/DDBJ databases">
        <title>Black Yeasts Isolated from many extreme environments.</title>
        <authorList>
            <person name="Coleine C."/>
            <person name="Stajich J.E."/>
            <person name="Selbmann L."/>
        </authorList>
    </citation>
    <scope>NUCLEOTIDE SEQUENCE</scope>
    <source>
        <strain evidence="1">CCFEE 5714</strain>
    </source>
</reference>
<keyword evidence="2" id="KW-1185">Reference proteome</keyword>
<proteinExistence type="predicted"/>
<name>A0ACC3NC21_9PEZI</name>
<comment type="caution">
    <text evidence="1">The sequence shown here is derived from an EMBL/GenBank/DDBJ whole genome shotgun (WGS) entry which is preliminary data.</text>
</comment>
<dbReference type="Proteomes" id="UP001281147">
    <property type="component" value="Unassembled WGS sequence"/>
</dbReference>
<evidence type="ECO:0000313" key="1">
    <source>
        <dbReference type="EMBL" id="KAK3714081.1"/>
    </source>
</evidence>
<sequence>MVYLNPNGFDLSPNVNLDGWGVSHIIVGTLYTFILWIACFFVWVNREHPMLRMRNVPLMLLSVNCIHVYLYLLFVIYAMNGAFNCRWEFWWMSIYLPIGIGLFQAQNQQLLVVSRQQADLIARADLYKPLPPKPRGSFCGPGYYIYRIKIWWRDSTQQRKYEAYILVGMVVQLLATLVLYTLSRRFHSYGLIGHPVSEAACRRGWEWAPSVIWQGVWNYVLGPYSLWKIRDIHDIYHWRLQTIITIVAGLPGTPLWLISVYSESFASVSKYWIPGFWFVPGIMVMQICTLGFPLYQIINHKRQSHDRIRALEEFDQKQKNPFSDDSTTEGTVSTTPRSSTSKRSGKMYSMATLDKCLTAGGSELDNFVSYACTVELNGENLSFLIRVQDFVCQCQQTFDSTFRSSPEFRRAREAMFRIALNIYMSLVHTKTAYPYGINIESAIYRRLEKTFGPATIIVATQDKSRESILTSTSEAATPWDDAPAADYYGKGSETSSVQEIYPMRDLSLGTDKSRHRSESSECIVATHPHGFDPTGSQEHGTPEHDPLHGLQVPSDFDEKVFDDAHKSIRYMVWTGTWQNYSSRKATPVA</sequence>
<dbReference type="EMBL" id="JAUTXU010000058">
    <property type="protein sequence ID" value="KAK3714081.1"/>
    <property type="molecule type" value="Genomic_DNA"/>
</dbReference>
<evidence type="ECO:0000313" key="2">
    <source>
        <dbReference type="Proteomes" id="UP001281147"/>
    </source>
</evidence>